<keyword evidence="6" id="KW-0175">Coiled coil</keyword>
<dbReference type="GO" id="GO:0000977">
    <property type="term" value="F:RNA polymerase II transcription regulatory region sequence-specific DNA binding"/>
    <property type="evidence" value="ECO:0007669"/>
    <property type="project" value="TreeGrafter"/>
</dbReference>
<feature type="coiled-coil region" evidence="6">
    <location>
        <begin position="56"/>
        <end position="83"/>
    </location>
</feature>
<comment type="caution">
    <text evidence="8">The sequence shown here is derived from an EMBL/GenBank/DDBJ whole genome shotgun (WGS) entry which is preliminary data.</text>
</comment>
<keyword evidence="2" id="KW-0805">Transcription regulation</keyword>
<sequence length="150" mass="16871">SSDGFKQRKIMHRDIERHRRQEMAGLYSSLRSLLPVEYIRGKRSISDHMFEAVNYIKNTEKRIEELCRRRDNLKRLRTSAEQQQSVRKDTAAPFTVNVNNSGAGIEAVICCGSGVPLSGILIELVGAGLSVVSSVSTRIDEKFIHVLQAE</sequence>
<dbReference type="InterPro" id="IPR015660">
    <property type="entry name" value="MASH1/Ascl1a-like"/>
</dbReference>
<accession>S8DXU2</accession>
<feature type="non-terminal residue" evidence="8">
    <location>
        <position position="1"/>
    </location>
</feature>
<dbReference type="Proteomes" id="UP000015453">
    <property type="component" value="Unassembled WGS sequence"/>
</dbReference>
<keyword evidence="4" id="KW-0804">Transcription</keyword>
<keyword evidence="5" id="KW-0539">Nucleus</keyword>
<dbReference type="GO" id="GO:0000981">
    <property type="term" value="F:DNA-binding transcription factor activity, RNA polymerase II-specific"/>
    <property type="evidence" value="ECO:0007669"/>
    <property type="project" value="TreeGrafter"/>
</dbReference>
<reference evidence="8 9" key="1">
    <citation type="journal article" date="2013" name="BMC Genomics">
        <title>The miniature genome of a carnivorous plant Genlisea aurea contains a low number of genes and short non-coding sequences.</title>
        <authorList>
            <person name="Leushkin E.V."/>
            <person name="Sutormin R.A."/>
            <person name="Nabieva E.R."/>
            <person name="Penin A.A."/>
            <person name="Kondrashov A.S."/>
            <person name="Logacheva M.D."/>
        </authorList>
    </citation>
    <scope>NUCLEOTIDE SEQUENCE [LARGE SCALE GENOMIC DNA]</scope>
</reference>
<dbReference type="CDD" id="cd18914">
    <property type="entry name" value="bHLH_AtORG2_like"/>
    <property type="match status" value="1"/>
</dbReference>
<dbReference type="OrthoDB" id="1935281at2759"/>
<dbReference type="GO" id="GO:0090575">
    <property type="term" value="C:RNA polymerase II transcription regulator complex"/>
    <property type="evidence" value="ECO:0007669"/>
    <property type="project" value="TreeGrafter"/>
</dbReference>
<evidence type="ECO:0000256" key="1">
    <source>
        <dbReference type="ARBA" id="ARBA00004123"/>
    </source>
</evidence>
<proteinExistence type="predicted"/>
<evidence type="ECO:0000256" key="4">
    <source>
        <dbReference type="ARBA" id="ARBA00023163"/>
    </source>
</evidence>
<dbReference type="AlphaFoldDB" id="S8DXU2"/>
<feature type="non-terminal residue" evidence="8">
    <location>
        <position position="150"/>
    </location>
</feature>
<keyword evidence="9" id="KW-1185">Reference proteome</keyword>
<keyword evidence="3" id="KW-0238">DNA-binding</keyword>
<protein>
    <recommendedName>
        <fullName evidence="7">BHLH domain-containing protein</fullName>
    </recommendedName>
</protein>
<dbReference type="EMBL" id="AUSU01002785">
    <property type="protein sequence ID" value="EPS68093.1"/>
    <property type="molecule type" value="Genomic_DNA"/>
</dbReference>
<dbReference type="PANTHER" id="PTHR13935">
    <property type="entry name" value="ACHAETE-SCUTE TRANSCRIPTION FACTOR-RELATED"/>
    <property type="match status" value="1"/>
</dbReference>
<dbReference type="SUPFAM" id="SSF47459">
    <property type="entry name" value="HLH, helix-loop-helix DNA-binding domain"/>
    <property type="match status" value="1"/>
</dbReference>
<comment type="subcellular location">
    <subcellularLocation>
        <location evidence="1">Nucleus</location>
    </subcellularLocation>
</comment>
<dbReference type="InterPro" id="IPR011598">
    <property type="entry name" value="bHLH_dom"/>
</dbReference>
<organism evidence="8 9">
    <name type="scientific">Genlisea aurea</name>
    <dbReference type="NCBI Taxonomy" id="192259"/>
    <lineage>
        <taxon>Eukaryota</taxon>
        <taxon>Viridiplantae</taxon>
        <taxon>Streptophyta</taxon>
        <taxon>Embryophyta</taxon>
        <taxon>Tracheophyta</taxon>
        <taxon>Spermatophyta</taxon>
        <taxon>Magnoliopsida</taxon>
        <taxon>eudicotyledons</taxon>
        <taxon>Gunneridae</taxon>
        <taxon>Pentapetalae</taxon>
        <taxon>asterids</taxon>
        <taxon>lamiids</taxon>
        <taxon>Lamiales</taxon>
        <taxon>Lentibulariaceae</taxon>
        <taxon>Genlisea</taxon>
    </lineage>
</organism>
<evidence type="ECO:0000259" key="7">
    <source>
        <dbReference type="PROSITE" id="PS50888"/>
    </source>
</evidence>
<evidence type="ECO:0000256" key="2">
    <source>
        <dbReference type="ARBA" id="ARBA00023015"/>
    </source>
</evidence>
<evidence type="ECO:0000313" key="9">
    <source>
        <dbReference type="Proteomes" id="UP000015453"/>
    </source>
</evidence>
<dbReference type="InterPro" id="IPR036638">
    <property type="entry name" value="HLH_DNA-bd_sf"/>
</dbReference>
<dbReference type="PROSITE" id="PS50888">
    <property type="entry name" value="BHLH"/>
    <property type="match status" value="1"/>
</dbReference>
<evidence type="ECO:0000256" key="6">
    <source>
        <dbReference type="SAM" id="Coils"/>
    </source>
</evidence>
<dbReference type="Pfam" id="PF00010">
    <property type="entry name" value="HLH"/>
    <property type="match status" value="1"/>
</dbReference>
<name>S8DXU2_9LAMI</name>
<dbReference type="GO" id="GO:0046983">
    <property type="term" value="F:protein dimerization activity"/>
    <property type="evidence" value="ECO:0007669"/>
    <property type="project" value="InterPro"/>
</dbReference>
<feature type="domain" description="BHLH" evidence="7">
    <location>
        <begin position="7"/>
        <end position="59"/>
    </location>
</feature>
<evidence type="ECO:0000313" key="8">
    <source>
        <dbReference type="EMBL" id="EPS68093.1"/>
    </source>
</evidence>
<evidence type="ECO:0000256" key="3">
    <source>
        <dbReference type="ARBA" id="ARBA00023125"/>
    </source>
</evidence>
<evidence type="ECO:0000256" key="5">
    <source>
        <dbReference type="ARBA" id="ARBA00023242"/>
    </source>
</evidence>
<dbReference type="PANTHER" id="PTHR13935:SF106">
    <property type="entry name" value="ACHAETE-SCUTE COMPLEX PROTEIN T5-RELATED"/>
    <property type="match status" value="1"/>
</dbReference>
<dbReference type="Gene3D" id="4.10.280.10">
    <property type="entry name" value="Helix-loop-helix DNA-binding domain"/>
    <property type="match status" value="1"/>
</dbReference>
<gene>
    <name evidence="8" type="ORF">M569_06680</name>
</gene>